<feature type="domain" description="B box-type" evidence="10">
    <location>
        <begin position="84"/>
        <end position="125"/>
    </location>
</feature>
<evidence type="ECO:0000313" key="13">
    <source>
        <dbReference type="RefSeq" id="XP_020633743.2"/>
    </source>
</evidence>
<dbReference type="Pfam" id="PF15227">
    <property type="entry name" value="zf-C3HC4_4"/>
    <property type="match status" value="1"/>
</dbReference>
<proteinExistence type="inferred from homology"/>
<evidence type="ECO:0000256" key="3">
    <source>
        <dbReference type="ARBA" id="ARBA00022723"/>
    </source>
</evidence>
<gene>
    <name evidence="13" type="primary">LOC110070412</name>
</gene>
<evidence type="ECO:0000259" key="10">
    <source>
        <dbReference type="PROSITE" id="PS50119"/>
    </source>
</evidence>
<dbReference type="GO" id="GO:0008270">
    <property type="term" value="F:zinc ion binding"/>
    <property type="evidence" value="ECO:0007669"/>
    <property type="project" value="UniProtKB-KW"/>
</dbReference>
<evidence type="ECO:0000256" key="5">
    <source>
        <dbReference type="ARBA" id="ARBA00022833"/>
    </source>
</evidence>
<dbReference type="PANTHER" id="PTHR24103">
    <property type="entry name" value="E3 UBIQUITIN-PROTEIN LIGASE TRIM"/>
    <property type="match status" value="1"/>
</dbReference>
<keyword evidence="5" id="KW-0862">Zinc</keyword>
<dbReference type="InterPro" id="IPR013083">
    <property type="entry name" value="Znf_RING/FYVE/PHD"/>
</dbReference>
<reference evidence="12" key="1">
    <citation type="submission" date="2025-05" db="UniProtKB">
        <authorList>
            <consortium name="RefSeq"/>
        </authorList>
    </citation>
    <scope>NUCLEOTIDE SEQUENCE [LARGE SCALE GENOMIC DNA]</scope>
</reference>
<dbReference type="Pfam" id="PF00643">
    <property type="entry name" value="zf-B_box"/>
    <property type="match status" value="1"/>
</dbReference>
<feature type="domain" description="RING-type" evidence="9">
    <location>
        <begin position="15"/>
        <end position="56"/>
    </location>
</feature>
<dbReference type="PRINTS" id="PR01407">
    <property type="entry name" value="BUTYPHLNCDUF"/>
</dbReference>
<evidence type="ECO:0000256" key="4">
    <source>
        <dbReference type="ARBA" id="ARBA00022771"/>
    </source>
</evidence>
<reference evidence="13" key="2">
    <citation type="submission" date="2025-08" db="UniProtKB">
        <authorList>
            <consortium name="RefSeq"/>
        </authorList>
    </citation>
    <scope>IDENTIFICATION</scope>
</reference>
<dbReference type="KEGG" id="pvt:110070412"/>
<dbReference type="Proteomes" id="UP001652642">
    <property type="component" value="Chromosome 2"/>
</dbReference>
<dbReference type="SMART" id="SM00449">
    <property type="entry name" value="SPRY"/>
    <property type="match status" value="1"/>
</dbReference>
<feature type="coiled-coil region" evidence="8">
    <location>
        <begin position="143"/>
        <end position="232"/>
    </location>
</feature>
<keyword evidence="2" id="KW-0528">Neurotoxin</keyword>
<dbReference type="SMART" id="SM00184">
    <property type="entry name" value="RING"/>
    <property type="match status" value="1"/>
</dbReference>
<protein>
    <submittedName>
        <fullName evidence="13">E3 ubiquitin-protein ligase TRIM39-like</fullName>
    </submittedName>
</protein>
<dbReference type="SUPFAM" id="SSF57850">
    <property type="entry name" value="RING/U-box"/>
    <property type="match status" value="1"/>
</dbReference>
<dbReference type="InterPro" id="IPR043136">
    <property type="entry name" value="B30.2/SPRY_sf"/>
</dbReference>
<dbReference type="Gene3D" id="3.30.160.60">
    <property type="entry name" value="Classic Zinc Finger"/>
    <property type="match status" value="1"/>
</dbReference>
<dbReference type="PROSITE" id="PS00518">
    <property type="entry name" value="ZF_RING_1"/>
    <property type="match status" value="1"/>
</dbReference>
<dbReference type="InParanoid" id="A0A6J0SG17"/>
<dbReference type="RefSeq" id="XP_020633743.2">
    <property type="nucleotide sequence ID" value="XM_020778084.2"/>
</dbReference>
<dbReference type="InterPro" id="IPR017907">
    <property type="entry name" value="Znf_RING_CS"/>
</dbReference>
<accession>A0A6J0SG17</accession>
<dbReference type="PROSITE" id="PS50119">
    <property type="entry name" value="ZF_BBOX"/>
    <property type="match status" value="1"/>
</dbReference>
<dbReference type="CDD" id="cd16594">
    <property type="entry name" value="RING-HC_TRIM7-like_C-IV"/>
    <property type="match status" value="1"/>
</dbReference>
<dbReference type="SUPFAM" id="SSF57845">
    <property type="entry name" value="B-box zinc-binding domain"/>
    <property type="match status" value="1"/>
</dbReference>
<dbReference type="InterPro" id="IPR001870">
    <property type="entry name" value="B30.2/SPRY"/>
</dbReference>
<keyword evidence="4 7" id="KW-0863">Zinc-finger</keyword>
<dbReference type="OrthoDB" id="9049620at2759"/>
<dbReference type="InterPro" id="IPR003877">
    <property type="entry name" value="SPRY_dom"/>
</dbReference>
<dbReference type="InterPro" id="IPR006574">
    <property type="entry name" value="PRY"/>
</dbReference>
<dbReference type="PROSITE" id="PS50089">
    <property type="entry name" value="ZF_RING_2"/>
    <property type="match status" value="1"/>
</dbReference>
<dbReference type="GeneID" id="110070412"/>
<dbReference type="SMART" id="SM00589">
    <property type="entry name" value="PRY"/>
    <property type="match status" value="1"/>
</dbReference>
<keyword evidence="3" id="KW-0479">Metal-binding</keyword>
<evidence type="ECO:0000256" key="2">
    <source>
        <dbReference type="ARBA" id="ARBA00022699"/>
    </source>
</evidence>
<keyword evidence="12" id="KW-1185">Reference proteome</keyword>
<dbReference type="SUPFAM" id="SSF49899">
    <property type="entry name" value="Concanavalin A-like lectins/glucanases"/>
    <property type="match status" value="1"/>
</dbReference>
<evidence type="ECO:0000256" key="8">
    <source>
        <dbReference type="SAM" id="Coils"/>
    </source>
</evidence>
<keyword evidence="8" id="KW-0175">Coiled coil</keyword>
<evidence type="ECO:0000256" key="6">
    <source>
        <dbReference type="ARBA" id="ARBA00034460"/>
    </source>
</evidence>
<comment type="similarity">
    <text evidence="1">Belongs to the ohanin/vespryn family.</text>
</comment>
<dbReference type="InterPro" id="IPR003879">
    <property type="entry name" value="Butyrophylin_SPRY"/>
</dbReference>
<evidence type="ECO:0000259" key="11">
    <source>
        <dbReference type="PROSITE" id="PS50188"/>
    </source>
</evidence>
<dbReference type="Pfam" id="PF00622">
    <property type="entry name" value="SPRY"/>
    <property type="match status" value="1"/>
</dbReference>
<evidence type="ECO:0000259" key="9">
    <source>
        <dbReference type="PROSITE" id="PS50089"/>
    </source>
</evidence>
<sequence>MAAASLEGLCEEATCSICLEYFEDPVTLECGHNFCRACLTHCWEELQEGVSCPQCRAKVRKHLFSNCQLANMVEIAKQLRLQEERRGVCGQHREPLKLFCKDDEAPICVVCKESKAHRDHPVVPLEEAAQDYKDLISVLMEPLEEERAEILAYKAETAKESQELLKRTRGEMEKIKEHFRELVSYLNQQEKLLLAQLEEVEKEITRERDEHLARLSEELSSLGGLIQEVEEKCQQPPGELLKDVRNFLQRCEKKEPFQASVPFPPELKWRFWDICDRNASLAATVKQFIATLLPGSQLQKANVTLDPETTNPFLILSEDCKSVRNEGRCQDLPDNPERFDTYLYVLGCDGFKTGRHYWEVTVESEESSAVGVARKSVQRKGGVELRTEEGIWAVGGCEGCYWTSDFADEYFLPLSKKLRRIRVSLNCEGDQVSFHDADTGSHLHTFSGASFSGETLLPFFYVDENASLTISP</sequence>
<dbReference type="CDD" id="cd19762">
    <property type="entry name" value="Bbox2_TRIM7-like"/>
    <property type="match status" value="1"/>
</dbReference>
<dbReference type="InterPro" id="IPR050143">
    <property type="entry name" value="TRIM/RBCC"/>
</dbReference>
<name>A0A6J0SG17_9SAUR</name>
<dbReference type="InterPro" id="IPR013320">
    <property type="entry name" value="ConA-like_dom_sf"/>
</dbReference>
<dbReference type="InterPro" id="IPR000315">
    <property type="entry name" value="Znf_B-box"/>
</dbReference>
<dbReference type="SMART" id="SM00336">
    <property type="entry name" value="BBOX"/>
    <property type="match status" value="1"/>
</dbReference>
<evidence type="ECO:0000256" key="7">
    <source>
        <dbReference type="PROSITE-ProRule" id="PRU00024"/>
    </source>
</evidence>
<dbReference type="InterPro" id="IPR001841">
    <property type="entry name" value="Znf_RING"/>
</dbReference>
<feature type="domain" description="B30.2/SPRY" evidence="11">
    <location>
        <begin position="283"/>
        <end position="472"/>
    </location>
</feature>
<dbReference type="Gene3D" id="3.30.40.10">
    <property type="entry name" value="Zinc/RING finger domain, C3HC4 (zinc finger)"/>
    <property type="match status" value="1"/>
</dbReference>
<keyword evidence="2" id="KW-0800">Toxin</keyword>
<organism evidence="12 13">
    <name type="scientific">Pogona vitticeps</name>
    <name type="common">central bearded dragon</name>
    <dbReference type="NCBI Taxonomy" id="103695"/>
    <lineage>
        <taxon>Eukaryota</taxon>
        <taxon>Metazoa</taxon>
        <taxon>Chordata</taxon>
        <taxon>Craniata</taxon>
        <taxon>Vertebrata</taxon>
        <taxon>Euteleostomi</taxon>
        <taxon>Lepidosauria</taxon>
        <taxon>Squamata</taxon>
        <taxon>Bifurcata</taxon>
        <taxon>Unidentata</taxon>
        <taxon>Episquamata</taxon>
        <taxon>Toxicofera</taxon>
        <taxon>Iguania</taxon>
        <taxon>Acrodonta</taxon>
        <taxon>Agamidae</taxon>
        <taxon>Amphibolurinae</taxon>
        <taxon>Pogona</taxon>
    </lineage>
</organism>
<comment type="function">
    <text evidence="6">Neurotoxin that produces dose-dependent hypolocomotion and hyperalgesia in mice. May directly act on the central nervous system, as it is 6500-fold more potent when administered intracerebroventricularly than intraperitoneal.</text>
</comment>
<dbReference type="PROSITE" id="PS50188">
    <property type="entry name" value="B302_SPRY"/>
    <property type="match status" value="1"/>
</dbReference>
<dbReference type="AlphaFoldDB" id="A0A6J0SG17"/>
<dbReference type="Gene3D" id="2.60.120.920">
    <property type="match status" value="1"/>
</dbReference>
<evidence type="ECO:0000313" key="12">
    <source>
        <dbReference type="Proteomes" id="UP001652642"/>
    </source>
</evidence>
<evidence type="ECO:0000256" key="1">
    <source>
        <dbReference type="ARBA" id="ARBA00009651"/>
    </source>
</evidence>
<dbReference type="Pfam" id="PF13765">
    <property type="entry name" value="PRY"/>
    <property type="match status" value="1"/>
</dbReference>
<dbReference type="CDD" id="cd12888">
    <property type="entry name" value="SPRY_PRY_TRIM7_like"/>
    <property type="match status" value="1"/>
</dbReference>